<dbReference type="SUPFAM" id="SSF89260">
    <property type="entry name" value="Collagen-binding domain"/>
    <property type="match status" value="1"/>
</dbReference>
<name>A0ABW2FFF2_9BACL</name>
<feature type="domain" description="Fibronectin type-III" evidence="3">
    <location>
        <begin position="534"/>
        <end position="622"/>
    </location>
</feature>
<dbReference type="SUPFAM" id="SSF49265">
    <property type="entry name" value="Fibronectin type III"/>
    <property type="match status" value="1"/>
</dbReference>
<reference evidence="5" key="1">
    <citation type="journal article" date="2019" name="Int. J. Syst. Evol. Microbiol.">
        <title>The Global Catalogue of Microorganisms (GCM) 10K type strain sequencing project: providing services to taxonomists for standard genome sequencing and annotation.</title>
        <authorList>
            <consortium name="The Broad Institute Genomics Platform"/>
            <consortium name="The Broad Institute Genome Sequencing Center for Infectious Disease"/>
            <person name="Wu L."/>
            <person name="Ma J."/>
        </authorList>
    </citation>
    <scope>NUCLEOTIDE SEQUENCE [LARGE SCALE GENOMIC DNA]</scope>
    <source>
        <strain evidence="5">KCTC 12907</strain>
    </source>
</reference>
<proteinExistence type="predicted"/>
<gene>
    <name evidence="4" type="ORF">ACFQMJ_25685</name>
</gene>
<dbReference type="InterPro" id="IPR003961">
    <property type="entry name" value="FN3_dom"/>
</dbReference>
<dbReference type="InterPro" id="IPR031325">
    <property type="entry name" value="RHS_repeat"/>
</dbReference>
<dbReference type="InterPro" id="IPR058094">
    <property type="entry name" value="Ig-like_OmpL47-like"/>
</dbReference>
<comment type="caution">
    <text evidence="4">The sequence shown here is derived from an EMBL/GenBank/DDBJ whole genome shotgun (WGS) entry which is preliminary data.</text>
</comment>
<keyword evidence="5" id="KW-1185">Reference proteome</keyword>
<dbReference type="Gene3D" id="2.60.120.380">
    <property type="match status" value="1"/>
</dbReference>
<evidence type="ECO:0000256" key="1">
    <source>
        <dbReference type="ARBA" id="ARBA00022729"/>
    </source>
</evidence>
<dbReference type="NCBIfam" id="NF047446">
    <property type="entry name" value="barrel_OmpL47"/>
    <property type="match status" value="1"/>
</dbReference>
<evidence type="ECO:0000313" key="4">
    <source>
        <dbReference type="EMBL" id="MFC7151943.1"/>
    </source>
</evidence>
<keyword evidence="1 2" id="KW-0732">Signal</keyword>
<feature type="domain" description="Fibronectin type-III" evidence="3">
    <location>
        <begin position="358"/>
        <end position="444"/>
    </location>
</feature>
<dbReference type="PROSITE" id="PS50853">
    <property type="entry name" value="FN3"/>
    <property type="match status" value="2"/>
</dbReference>
<evidence type="ECO:0000256" key="2">
    <source>
        <dbReference type="SAM" id="SignalP"/>
    </source>
</evidence>
<protein>
    <submittedName>
        <fullName evidence="4">Ig-like domain-containing protein</fullName>
    </submittedName>
</protein>
<feature type="signal peptide" evidence="2">
    <location>
        <begin position="1"/>
        <end position="27"/>
    </location>
</feature>
<dbReference type="Gene3D" id="2.60.40.10">
    <property type="entry name" value="Immunoglobulins"/>
    <property type="match status" value="2"/>
</dbReference>
<feature type="chain" id="PRO_5047422309" evidence="2">
    <location>
        <begin position="28"/>
        <end position="663"/>
    </location>
</feature>
<dbReference type="InterPro" id="IPR013783">
    <property type="entry name" value="Ig-like_fold"/>
</dbReference>
<dbReference type="Pfam" id="PF05593">
    <property type="entry name" value="RHS_repeat"/>
    <property type="match status" value="1"/>
</dbReference>
<dbReference type="InterPro" id="IPR032812">
    <property type="entry name" value="SbsA_Ig"/>
</dbReference>
<dbReference type="SMART" id="SM00060">
    <property type="entry name" value="FN3"/>
    <property type="match status" value="2"/>
</dbReference>
<dbReference type="Pfam" id="PF13205">
    <property type="entry name" value="Big_5"/>
    <property type="match status" value="2"/>
</dbReference>
<evidence type="ECO:0000259" key="3">
    <source>
        <dbReference type="PROSITE" id="PS50853"/>
    </source>
</evidence>
<dbReference type="Gene3D" id="2.60.40.3710">
    <property type="match status" value="1"/>
</dbReference>
<sequence>MKLGRSKKLLFAAAFLAGIGSFLPNFARVHAEDVDFLQVVSTHPTSSDTEVSVTESVYVYFNEPIQPGPSFSSIALGTDAGQSDTSTILRDNELIITPDQPLAYDATYLLSLPHDAVQSLSGASLEQPYSLSFTTISASLLTFAPTPAPNAVSVPVNQELSILFNQEIYEGRNFAGIELQREGPPQSVTASVYGNTLHLVPDPGLEPSVTYSVYLPQGAVESATHAENPAIYFQFTTEDATGPSAIDTYEPNDTPETAFAIDTGIAYSSYISHGADIDYYVIHATRNAELRFTLDVPQANRYRLYLYDEAGMLPTSGSDQISVAAQSGEDYLIRVSGDDETDYGIVPYTLTAFYRVDPPQALRIESHSGANAVLAWDPVDVQWGSVTYDLYQDGQWLLSTDQTTVQLQNLEGGATVQYTVRARNGVDLDSADSEAVSMLLFGDDIVPPSKPNLVLSAEDWTNQDVTATIVHGTDAYSGVWKSQYKIGDEGVWTDYADPILIQSEGETRLFARTIDNAGNIGEEESAVAKIDRTPPTAPAKLIKMLTGGSEITIGWSESEDNVGIIGYQIFNDGVLLGDTEDLRANLTGLLPSSVYRVTVRAFDAAGNYSNFSNELRMTTFQQPVYTYDTQGNGRLIRIQYENGTAITFQYDANGNLTQTSMQP</sequence>
<accession>A0ABW2FFF2</accession>
<dbReference type="Proteomes" id="UP001596378">
    <property type="component" value="Unassembled WGS sequence"/>
</dbReference>
<dbReference type="EMBL" id="JBHTAI010000019">
    <property type="protein sequence ID" value="MFC7151943.1"/>
    <property type="molecule type" value="Genomic_DNA"/>
</dbReference>
<dbReference type="RefSeq" id="WP_378046539.1">
    <property type="nucleotide sequence ID" value="NZ_JBHMDN010000011.1"/>
</dbReference>
<organism evidence="4 5">
    <name type="scientific">Cohnella cellulosilytica</name>
    <dbReference type="NCBI Taxonomy" id="986710"/>
    <lineage>
        <taxon>Bacteria</taxon>
        <taxon>Bacillati</taxon>
        <taxon>Bacillota</taxon>
        <taxon>Bacilli</taxon>
        <taxon>Bacillales</taxon>
        <taxon>Paenibacillaceae</taxon>
        <taxon>Cohnella</taxon>
    </lineage>
</organism>
<evidence type="ECO:0000313" key="5">
    <source>
        <dbReference type="Proteomes" id="UP001596378"/>
    </source>
</evidence>
<dbReference type="InterPro" id="IPR036116">
    <property type="entry name" value="FN3_sf"/>
</dbReference>
<dbReference type="CDD" id="cd00063">
    <property type="entry name" value="FN3"/>
    <property type="match status" value="2"/>
</dbReference>